<dbReference type="EMBL" id="BK059091">
    <property type="protein sequence ID" value="DAE28709.1"/>
    <property type="molecule type" value="Genomic_DNA"/>
</dbReference>
<keyword evidence="1" id="KW-0812">Transmembrane</keyword>
<proteinExistence type="predicted"/>
<feature type="transmembrane region" description="Helical" evidence="1">
    <location>
        <begin position="6"/>
        <end position="28"/>
    </location>
</feature>
<keyword evidence="1" id="KW-1133">Transmembrane helix</keyword>
<evidence type="ECO:0000256" key="1">
    <source>
        <dbReference type="SAM" id="Phobius"/>
    </source>
</evidence>
<sequence>MNHIKYSYVIHSCFYIQSFWFIKFYFVFRRFLQFKEIIKL</sequence>
<protein>
    <submittedName>
        <fullName evidence="2">Uncharacterized protein</fullName>
    </submittedName>
</protein>
<reference evidence="2" key="1">
    <citation type="journal article" date="2021" name="Proc. Natl. Acad. Sci. U.S.A.">
        <title>A Catalog of Tens of Thousands of Viruses from Human Metagenomes Reveals Hidden Associations with Chronic Diseases.</title>
        <authorList>
            <person name="Tisza M.J."/>
            <person name="Buck C.B."/>
        </authorList>
    </citation>
    <scope>NUCLEOTIDE SEQUENCE</scope>
    <source>
        <strain evidence="2">CtmTa7</strain>
    </source>
</reference>
<evidence type="ECO:0000313" key="2">
    <source>
        <dbReference type="EMBL" id="DAE28709.1"/>
    </source>
</evidence>
<name>A0A8S5RCB4_9VIRU</name>
<keyword evidence="1" id="KW-0472">Membrane</keyword>
<organism evidence="2">
    <name type="scientific">virus sp. ctmTa7</name>
    <dbReference type="NCBI Taxonomy" id="2828255"/>
    <lineage>
        <taxon>Viruses</taxon>
    </lineage>
</organism>
<accession>A0A8S5RCB4</accession>